<gene>
    <name evidence="1" type="primary">IMP4_2</name>
    <name evidence="1" type="ORF">VKT23_018937</name>
</gene>
<evidence type="ECO:0000313" key="2">
    <source>
        <dbReference type="Proteomes" id="UP001498398"/>
    </source>
</evidence>
<dbReference type="EMBL" id="JBANRG010000091">
    <property type="protein sequence ID" value="KAK7436681.1"/>
    <property type="molecule type" value="Genomic_DNA"/>
</dbReference>
<keyword evidence="2" id="KW-1185">Reference proteome</keyword>
<proteinExistence type="predicted"/>
<sequence>MLRRQIRERRQYVYAKSLEAQERQTYERKQQLKDALATGKALPTELRKDANALGRELAFDEAQTDPLTHIDNEYSRAGIQD</sequence>
<reference evidence="1 2" key="1">
    <citation type="submission" date="2024-01" db="EMBL/GenBank/DDBJ databases">
        <title>A draft genome for the cacao thread blight pathogen Marasmiellus scandens.</title>
        <authorList>
            <person name="Baruah I.K."/>
            <person name="Leung J."/>
            <person name="Bukari Y."/>
            <person name="Amoako-Attah I."/>
            <person name="Meinhardt L.W."/>
            <person name="Bailey B.A."/>
            <person name="Cohen S.P."/>
        </authorList>
    </citation>
    <scope>NUCLEOTIDE SEQUENCE [LARGE SCALE GENOMIC DNA]</scope>
    <source>
        <strain evidence="1 2">GH-19</strain>
    </source>
</reference>
<accession>A0ABR1IQJ2</accession>
<name>A0ABR1IQJ2_9AGAR</name>
<organism evidence="1 2">
    <name type="scientific">Marasmiellus scandens</name>
    <dbReference type="NCBI Taxonomy" id="2682957"/>
    <lineage>
        <taxon>Eukaryota</taxon>
        <taxon>Fungi</taxon>
        <taxon>Dikarya</taxon>
        <taxon>Basidiomycota</taxon>
        <taxon>Agaricomycotina</taxon>
        <taxon>Agaricomycetes</taxon>
        <taxon>Agaricomycetidae</taxon>
        <taxon>Agaricales</taxon>
        <taxon>Marasmiineae</taxon>
        <taxon>Omphalotaceae</taxon>
        <taxon>Marasmiellus</taxon>
    </lineage>
</organism>
<comment type="caution">
    <text evidence="1">The sequence shown here is derived from an EMBL/GenBank/DDBJ whole genome shotgun (WGS) entry which is preliminary data.</text>
</comment>
<evidence type="ECO:0000313" key="1">
    <source>
        <dbReference type="EMBL" id="KAK7436681.1"/>
    </source>
</evidence>
<protein>
    <submittedName>
        <fullName evidence="1">SnoRNA-binding rRNA-processing protein imp4</fullName>
    </submittedName>
</protein>
<dbReference type="Proteomes" id="UP001498398">
    <property type="component" value="Unassembled WGS sequence"/>
</dbReference>